<dbReference type="AlphaFoldDB" id="A0A174GLE2"/>
<dbReference type="Proteomes" id="UP000095706">
    <property type="component" value="Unassembled WGS sequence"/>
</dbReference>
<dbReference type="STRING" id="1150298.ERS852406_02448"/>
<keyword evidence="6" id="KW-1185">Reference proteome</keyword>
<dbReference type="PANTHER" id="PTHR37300:SF1">
    <property type="entry name" value="UPF0291 PROTEIN YNZC"/>
    <property type="match status" value="1"/>
</dbReference>
<dbReference type="PANTHER" id="PTHR37300">
    <property type="entry name" value="UPF0291 PROTEIN CBO2609/CLC_2481"/>
    <property type="match status" value="1"/>
</dbReference>
<dbReference type="OrthoDB" id="390105at2"/>
<dbReference type="RefSeq" id="WP_022462552.1">
    <property type="nucleotide sequence ID" value="NZ_CAXSRP010000001.1"/>
</dbReference>
<evidence type="ECO:0000256" key="2">
    <source>
        <dbReference type="HAMAP-Rule" id="MF_01103"/>
    </source>
</evidence>
<reference evidence="3 5" key="1">
    <citation type="submission" date="2015-09" db="EMBL/GenBank/DDBJ databases">
        <authorList>
            <consortium name="Pathogen Informatics"/>
        </authorList>
    </citation>
    <scope>NUCLEOTIDE SEQUENCE [LARGE SCALE GENOMIC DNA]</scope>
    <source>
        <strain evidence="3 5">2789STDY5608849</strain>
    </source>
</reference>
<dbReference type="Pfam" id="PF05979">
    <property type="entry name" value="DUF896"/>
    <property type="match status" value="1"/>
</dbReference>
<evidence type="ECO:0000313" key="6">
    <source>
        <dbReference type="Proteomes" id="UP000768180"/>
    </source>
</evidence>
<comment type="subcellular location">
    <subcellularLocation>
        <location evidence="2">Cytoplasm</location>
    </subcellularLocation>
</comment>
<evidence type="ECO:0000313" key="4">
    <source>
        <dbReference type="EMBL" id="NSE17945.1"/>
    </source>
</evidence>
<evidence type="ECO:0000313" key="5">
    <source>
        <dbReference type="Proteomes" id="UP000095706"/>
    </source>
</evidence>
<comment type="similarity">
    <text evidence="2">Belongs to the UPF0291 family.</text>
</comment>
<reference evidence="4 6" key="2">
    <citation type="journal article" date="2020" name="Cell Host Microbe">
        <title>Functional and Genomic Variation between Human-Derived Isolates of Lachnospiraceae Reveals Inter- and Intra-Species Diversity.</title>
        <authorList>
            <person name="Sorbara M.T."/>
            <person name="Littmann E.R."/>
            <person name="Fontana E."/>
            <person name="Moody T.U."/>
            <person name="Kohout C.E."/>
            <person name="Gjonbalaj M."/>
            <person name="Eaton V."/>
            <person name="Seok R."/>
            <person name="Leiner I.M."/>
            <person name="Pamer E.G."/>
        </authorList>
    </citation>
    <scope>NUCLEOTIDE SEQUENCE [LARGE SCALE GENOMIC DNA]</scope>
    <source>
        <strain evidence="4 6">MSK.14.54</strain>
    </source>
</reference>
<protein>
    <recommendedName>
        <fullName evidence="2">UPF0291 protein ERS852406_02448</fullName>
    </recommendedName>
</protein>
<accession>A0A174GLE2</accession>
<name>A0A174GLE2_9FIRM</name>
<dbReference type="InterPro" id="IPR009242">
    <property type="entry name" value="DUF896"/>
</dbReference>
<keyword evidence="1 2" id="KW-0963">Cytoplasm</keyword>
<evidence type="ECO:0000313" key="3">
    <source>
        <dbReference type="EMBL" id="CUO63442.1"/>
    </source>
</evidence>
<evidence type="ECO:0000256" key="1">
    <source>
        <dbReference type="ARBA" id="ARBA00022490"/>
    </source>
</evidence>
<gene>
    <name evidence="3" type="primary">ynzC</name>
    <name evidence="3" type="ORF">ERS852406_02448</name>
    <name evidence="4" type="ORF">G5B05_16510</name>
</gene>
<proteinExistence type="inferred from homology"/>
<dbReference type="GO" id="GO:0005737">
    <property type="term" value="C:cytoplasm"/>
    <property type="evidence" value="ECO:0007669"/>
    <property type="project" value="UniProtKB-SubCell"/>
</dbReference>
<dbReference type="Gene3D" id="1.10.287.540">
    <property type="entry name" value="Helix hairpin bin"/>
    <property type="match status" value="1"/>
</dbReference>
<dbReference type="Proteomes" id="UP000768180">
    <property type="component" value="Unassembled WGS sequence"/>
</dbReference>
<reference evidence="4" key="3">
    <citation type="submission" date="2020-02" db="EMBL/GenBank/DDBJ databases">
        <authorList>
            <person name="Littmann E."/>
            <person name="Sorbara M."/>
        </authorList>
    </citation>
    <scope>NUCLEOTIDE SEQUENCE</scope>
    <source>
        <strain evidence="4">MSK.14.54</strain>
    </source>
</reference>
<dbReference type="HAMAP" id="MF_01103">
    <property type="entry name" value="UPF0291"/>
    <property type="match status" value="1"/>
</dbReference>
<organism evidence="3 5">
    <name type="scientific">Fusicatenibacter saccharivorans</name>
    <dbReference type="NCBI Taxonomy" id="1150298"/>
    <lineage>
        <taxon>Bacteria</taxon>
        <taxon>Bacillati</taxon>
        <taxon>Bacillota</taxon>
        <taxon>Clostridia</taxon>
        <taxon>Lachnospirales</taxon>
        <taxon>Lachnospiraceae</taxon>
        <taxon>Fusicatenibacter</taxon>
    </lineage>
</organism>
<sequence length="72" mass="8411">MEINIQRINELARKAKAEGLTPAEKEEQQKLRREYIAAVKMNLRTQLDNIDMQEKDGTIVNLGERYGSKRKH</sequence>
<dbReference type="EMBL" id="JAAITQ010000059">
    <property type="protein sequence ID" value="NSE17945.1"/>
    <property type="molecule type" value="Genomic_DNA"/>
</dbReference>
<dbReference type="SUPFAM" id="SSF158221">
    <property type="entry name" value="YnzC-like"/>
    <property type="match status" value="1"/>
</dbReference>
<dbReference type="EMBL" id="CYYV01000011">
    <property type="protein sequence ID" value="CUO63442.1"/>
    <property type="molecule type" value="Genomic_DNA"/>
</dbReference>